<dbReference type="AlphaFoldDB" id="A0A931GLA9"/>
<dbReference type="Proteomes" id="UP000614047">
    <property type="component" value="Unassembled WGS sequence"/>
</dbReference>
<dbReference type="RefSeq" id="WP_197013302.1">
    <property type="nucleotide sequence ID" value="NZ_BAABES010000001.1"/>
</dbReference>
<keyword evidence="1" id="KW-1133">Transmembrane helix</keyword>
<keyword evidence="1" id="KW-0472">Membrane</keyword>
<comment type="caution">
    <text evidence="2">The sequence shown here is derived from an EMBL/GenBank/DDBJ whole genome shotgun (WGS) entry which is preliminary data.</text>
</comment>
<accession>A0A931GLA9</accession>
<evidence type="ECO:0000313" key="3">
    <source>
        <dbReference type="Proteomes" id="UP000614047"/>
    </source>
</evidence>
<feature type="transmembrane region" description="Helical" evidence="1">
    <location>
        <begin position="88"/>
        <end position="106"/>
    </location>
</feature>
<feature type="transmembrane region" description="Helical" evidence="1">
    <location>
        <begin position="12"/>
        <end position="36"/>
    </location>
</feature>
<protein>
    <submittedName>
        <fullName evidence="2">Uncharacterized protein</fullName>
    </submittedName>
</protein>
<evidence type="ECO:0000313" key="2">
    <source>
        <dbReference type="EMBL" id="MBG6090905.1"/>
    </source>
</evidence>
<evidence type="ECO:0000256" key="1">
    <source>
        <dbReference type="SAM" id="Phobius"/>
    </source>
</evidence>
<proteinExistence type="predicted"/>
<sequence length="120" mass="13108">MRPPAPPGGRPKAIAALLLWPVFFSLIAFGPIMMFVGAQDLYRHAADRPIECGGEVMPERGPHMCSTGHGPRTYGDLVRERREDAGRAPYFLAFGALAVGIGVPGIRRATRHLARVQRSF</sequence>
<name>A0A931GLA9_9ACTN</name>
<keyword evidence="3" id="KW-1185">Reference proteome</keyword>
<reference evidence="2" key="1">
    <citation type="submission" date="2020-11" db="EMBL/GenBank/DDBJ databases">
        <title>Sequencing the genomes of 1000 actinobacteria strains.</title>
        <authorList>
            <person name="Klenk H.-P."/>
        </authorList>
    </citation>
    <scope>NUCLEOTIDE SEQUENCE</scope>
    <source>
        <strain evidence="2">DSM 43175</strain>
    </source>
</reference>
<keyword evidence="1" id="KW-0812">Transmembrane</keyword>
<gene>
    <name evidence="2" type="ORF">IW256_005018</name>
</gene>
<dbReference type="EMBL" id="JADOUA010000001">
    <property type="protein sequence ID" value="MBG6090905.1"/>
    <property type="molecule type" value="Genomic_DNA"/>
</dbReference>
<organism evidence="2 3">
    <name type="scientific">Actinomadura viridis</name>
    <dbReference type="NCBI Taxonomy" id="58110"/>
    <lineage>
        <taxon>Bacteria</taxon>
        <taxon>Bacillati</taxon>
        <taxon>Actinomycetota</taxon>
        <taxon>Actinomycetes</taxon>
        <taxon>Streptosporangiales</taxon>
        <taxon>Thermomonosporaceae</taxon>
        <taxon>Actinomadura</taxon>
    </lineage>
</organism>